<protein>
    <submittedName>
        <fullName evidence="1">Uncharacterized protein</fullName>
    </submittedName>
</protein>
<dbReference type="OrthoDB" id="27975at2759"/>
<organism evidence="1 2">
    <name type="scientific">Trichoderma asperellum</name>
    <name type="common">Filamentous fungus</name>
    <dbReference type="NCBI Taxonomy" id="101201"/>
    <lineage>
        <taxon>Eukaryota</taxon>
        <taxon>Fungi</taxon>
        <taxon>Dikarya</taxon>
        <taxon>Ascomycota</taxon>
        <taxon>Pezizomycotina</taxon>
        <taxon>Sordariomycetes</taxon>
        <taxon>Hypocreomycetidae</taxon>
        <taxon>Hypocreales</taxon>
        <taxon>Hypocreaceae</taxon>
        <taxon>Trichoderma</taxon>
    </lineage>
</organism>
<accession>A0A6V8QUW9</accession>
<dbReference type="Proteomes" id="UP000517252">
    <property type="component" value="Unassembled WGS sequence"/>
</dbReference>
<evidence type="ECO:0000313" key="2">
    <source>
        <dbReference type="Proteomes" id="UP000517252"/>
    </source>
</evidence>
<comment type="caution">
    <text evidence="1">The sequence shown here is derived from an EMBL/GenBank/DDBJ whole genome shotgun (WGS) entry which is preliminary data.</text>
</comment>
<evidence type="ECO:0000313" key="1">
    <source>
        <dbReference type="EMBL" id="GFP56441.1"/>
    </source>
</evidence>
<dbReference type="AlphaFoldDB" id="A0A6V8QUW9"/>
<name>A0A6V8QUW9_TRIAP</name>
<gene>
    <name evidence="1" type="ORF">TASIC1_0006061100</name>
</gene>
<sequence>MQSQIQDFLLAFSIKWPELMKDVQAQMMPLMECHIRERLKCPSLTIANKLFVHSRRIIGVPDNQFTNEATRLFNMDQKLERMYEELNEPVADVAEARQSMRVSYQHTIENIRQQMQAASQAAPPTGYPNQEFSAQPLINNSNSKAPNTHLSINLKLNFSLNINLNINLSFKHVHPEGDKFKIKYNLSTIPKQIFQSLLSKPFNRSLSHDFSHPPSNSPNSKSISSSKFFLGSKTLSKSPCFNLVHQPRANPFCPDQVSLTNLHHLVYNTQR</sequence>
<proteinExistence type="predicted"/>
<dbReference type="EMBL" id="BLZH01000006">
    <property type="protein sequence ID" value="GFP56441.1"/>
    <property type="molecule type" value="Genomic_DNA"/>
</dbReference>
<reference evidence="1 2" key="1">
    <citation type="submission" date="2020-07" db="EMBL/GenBank/DDBJ databases">
        <title>Trichoderma asperellum IC-1 whole genome shotgun sequence.</title>
        <authorList>
            <person name="Kanamasa S."/>
            <person name="Takahashi H."/>
        </authorList>
    </citation>
    <scope>NUCLEOTIDE SEQUENCE [LARGE SCALE GENOMIC DNA]</scope>
    <source>
        <strain evidence="1 2">IC-1</strain>
    </source>
</reference>